<dbReference type="OrthoDB" id="5918880at2"/>
<keyword evidence="2" id="KW-1185">Reference proteome</keyword>
<gene>
    <name evidence="1" type="ORF">DFP89_1439</name>
</gene>
<dbReference type="RefSeq" id="WP_114350878.1">
    <property type="nucleotide sequence ID" value="NZ_QPJL01000043.1"/>
</dbReference>
<name>A0A368YFX5_9RHOB</name>
<evidence type="ECO:0000313" key="2">
    <source>
        <dbReference type="Proteomes" id="UP000253345"/>
    </source>
</evidence>
<dbReference type="InterPro" id="IPR018912">
    <property type="entry name" value="DUF2478"/>
</dbReference>
<reference evidence="1 2" key="1">
    <citation type="submission" date="2018-07" db="EMBL/GenBank/DDBJ databases">
        <title>Genomic Encyclopedia of Type Strains, Phase III (KMG-III): the genomes of soil and plant-associated and newly described type strains.</title>
        <authorList>
            <person name="Whitman W."/>
        </authorList>
    </citation>
    <scope>NUCLEOTIDE SEQUENCE [LARGE SCALE GENOMIC DNA]</scope>
    <source>
        <strain evidence="1 2">CECT 8525</strain>
    </source>
</reference>
<organism evidence="1 2">
    <name type="scientific">Paracoccus lutimaris</name>
    <dbReference type="NCBI Taxonomy" id="1490030"/>
    <lineage>
        <taxon>Bacteria</taxon>
        <taxon>Pseudomonadati</taxon>
        <taxon>Pseudomonadota</taxon>
        <taxon>Alphaproteobacteria</taxon>
        <taxon>Rhodobacterales</taxon>
        <taxon>Paracoccaceae</taxon>
        <taxon>Paracoccus</taxon>
    </lineage>
</organism>
<proteinExistence type="predicted"/>
<dbReference type="Proteomes" id="UP000253345">
    <property type="component" value="Unassembled WGS sequence"/>
</dbReference>
<protein>
    <submittedName>
        <fullName evidence="1">Uncharacterized protein DUF2478</fullName>
    </submittedName>
</protein>
<dbReference type="EMBL" id="QPJL01000043">
    <property type="protein sequence ID" value="RCW78236.1"/>
    <property type="molecule type" value="Genomic_DNA"/>
</dbReference>
<comment type="caution">
    <text evidence="1">The sequence shown here is derived from an EMBL/GenBank/DDBJ whole genome shotgun (WGS) entry which is preliminary data.</text>
</comment>
<sequence>MQFAYVSLPGRGANDRFLAVIAARLRAQGLRLAGTVQTNIERSDRVRCDMDVLVLPDGPVLRISEDRGNLARGCRLDADALERAVVGTAAALPHAQFMIVNKFGKQEADGRGLAPLIAEALSRGIPVLLGVNGLNLASFETFSSGMAVQLQPEEAAVMNWCKIAIAECV</sequence>
<evidence type="ECO:0000313" key="1">
    <source>
        <dbReference type="EMBL" id="RCW78236.1"/>
    </source>
</evidence>
<dbReference type="Pfam" id="PF10649">
    <property type="entry name" value="DUF2478"/>
    <property type="match status" value="1"/>
</dbReference>
<accession>A0A368YFX5</accession>
<dbReference type="AlphaFoldDB" id="A0A368YFX5"/>